<protein>
    <submittedName>
        <fullName evidence="5">Tyrosine-type recombinase/integrase</fullName>
    </submittedName>
</protein>
<dbReference type="InterPro" id="IPR050090">
    <property type="entry name" value="Tyrosine_recombinase_XerCD"/>
</dbReference>
<accession>A0A845AH66</accession>
<evidence type="ECO:0000313" key="5">
    <source>
        <dbReference type="EMBL" id="MXP27906.1"/>
    </source>
</evidence>
<dbReference type="PANTHER" id="PTHR30349">
    <property type="entry name" value="PHAGE INTEGRASE-RELATED"/>
    <property type="match status" value="1"/>
</dbReference>
<dbReference type="InterPro" id="IPR002104">
    <property type="entry name" value="Integrase_catalytic"/>
</dbReference>
<sequence>MALDLSKVGKRNELKPRREPYWQRLRNGCFLGFRPSKLSGAGTWIARAYNPESNRYSMKSLGDFGTVAPNERFALAKIEAEKVADLIESGGQVRRKIETVADACKDYLREKPNKIAEGVFRRHVYDDPLARVKLDKLRRHHLKEWRKRLEDAPAVISRRKDGEKRVRQRAHSTVNRDMAPLRAALNMFLAPGAPGSEAAWQEALKPFEKADKRRLLYLDKAQRRLLLEHVEDDAAPFIRALCLLPLRPGAMASLVAGNYDKRTSELTIGHDKAGGDRRILLPAAAATLFAKQVKGKLPAAPMFMRSSGKPWDRNTWGDAIEKAAKSASLPKGTTAYTLRHSTITDLVSAGLPLLTIAQISGTSAEMIERHYGHLARDAALQALGELAL</sequence>
<keyword evidence="6" id="KW-1185">Reference proteome</keyword>
<evidence type="ECO:0000259" key="4">
    <source>
        <dbReference type="PROSITE" id="PS51898"/>
    </source>
</evidence>
<dbReference type="OrthoDB" id="7465727at2"/>
<evidence type="ECO:0000313" key="6">
    <source>
        <dbReference type="Proteomes" id="UP000439780"/>
    </source>
</evidence>
<keyword evidence="2" id="KW-0238">DNA-binding</keyword>
<dbReference type="Gene3D" id="1.10.150.130">
    <property type="match status" value="1"/>
</dbReference>
<feature type="domain" description="Tyr recombinase" evidence="4">
    <location>
        <begin position="213"/>
        <end position="385"/>
    </location>
</feature>
<dbReference type="GO" id="GO:0003677">
    <property type="term" value="F:DNA binding"/>
    <property type="evidence" value="ECO:0007669"/>
    <property type="project" value="UniProtKB-KW"/>
</dbReference>
<dbReference type="AlphaFoldDB" id="A0A845AH66"/>
<dbReference type="EMBL" id="WTYA01000002">
    <property type="protein sequence ID" value="MXP27906.1"/>
    <property type="molecule type" value="Genomic_DNA"/>
</dbReference>
<evidence type="ECO:0000256" key="2">
    <source>
        <dbReference type="ARBA" id="ARBA00023125"/>
    </source>
</evidence>
<dbReference type="Proteomes" id="UP000439780">
    <property type="component" value="Unassembled WGS sequence"/>
</dbReference>
<dbReference type="PROSITE" id="PS51898">
    <property type="entry name" value="TYR_RECOMBINASE"/>
    <property type="match status" value="1"/>
</dbReference>
<dbReference type="InterPro" id="IPR010998">
    <property type="entry name" value="Integrase_recombinase_N"/>
</dbReference>
<dbReference type="InterPro" id="IPR013762">
    <property type="entry name" value="Integrase-like_cat_sf"/>
</dbReference>
<dbReference type="Pfam" id="PF00589">
    <property type="entry name" value="Phage_integrase"/>
    <property type="match status" value="1"/>
</dbReference>
<organism evidence="5 6">
    <name type="scientific">Qipengyuania algicida</name>
    <dbReference type="NCBI Taxonomy" id="1836209"/>
    <lineage>
        <taxon>Bacteria</taxon>
        <taxon>Pseudomonadati</taxon>
        <taxon>Pseudomonadota</taxon>
        <taxon>Alphaproteobacteria</taxon>
        <taxon>Sphingomonadales</taxon>
        <taxon>Erythrobacteraceae</taxon>
        <taxon>Qipengyuania</taxon>
    </lineage>
</organism>
<evidence type="ECO:0000256" key="3">
    <source>
        <dbReference type="ARBA" id="ARBA00023172"/>
    </source>
</evidence>
<comment type="caution">
    <text evidence="5">The sequence shown here is derived from an EMBL/GenBank/DDBJ whole genome shotgun (WGS) entry which is preliminary data.</text>
</comment>
<dbReference type="GO" id="GO:0015074">
    <property type="term" value="P:DNA integration"/>
    <property type="evidence" value="ECO:0007669"/>
    <property type="project" value="UniProtKB-KW"/>
</dbReference>
<dbReference type="PANTHER" id="PTHR30349:SF88">
    <property type="entry name" value="BLL1584 PROTEIN"/>
    <property type="match status" value="1"/>
</dbReference>
<evidence type="ECO:0000256" key="1">
    <source>
        <dbReference type="ARBA" id="ARBA00022908"/>
    </source>
</evidence>
<reference evidence="5 6" key="1">
    <citation type="submission" date="2019-12" db="EMBL/GenBank/DDBJ databases">
        <title>Genomic-based taxomic classification of the family Erythrobacteraceae.</title>
        <authorList>
            <person name="Xu L."/>
        </authorList>
    </citation>
    <scope>NUCLEOTIDE SEQUENCE [LARGE SCALE GENOMIC DNA]</scope>
    <source>
        <strain evidence="5 6">KEMB 9005-328</strain>
    </source>
</reference>
<dbReference type="InterPro" id="IPR011010">
    <property type="entry name" value="DNA_brk_join_enz"/>
</dbReference>
<name>A0A845AH66_9SPHN</name>
<dbReference type="Gene3D" id="1.10.443.10">
    <property type="entry name" value="Intergrase catalytic core"/>
    <property type="match status" value="1"/>
</dbReference>
<keyword evidence="1" id="KW-0229">DNA integration</keyword>
<dbReference type="SUPFAM" id="SSF56349">
    <property type="entry name" value="DNA breaking-rejoining enzymes"/>
    <property type="match status" value="1"/>
</dbReference>
<gene>
    <name evidence="5" type="ORF">GRI58_03600</name>
</gene>
<keyword evidence="3" id="KW-0233">DNA recombination</keyword>
<dbReference type="GO" id="GO:0006310">
    <property type="term" value="P:DNA recombination"/>
    <property type="evidence" value="ECO:0007669"/>
    <property type="project" value="UniProtKB-KW"/>
</dbReference>
<proteinExistence type="predicted"/>